<protein>
    <submittedName>
        <fullName evidence="5">PucR family transcriptional regulator ligand-binding domain-containing protein</fullName>
    </submittedName>
</protein>
<reference evidence="5 6" key="1">
    <citation type="submission" date="2022-06" db="EMBL/GenBank/DDBJ databases">
        <title>Paraconexibacter antarcticus.</title>
        <authorList>
            <person name="Kim C.S."/>
        </authorList>
    </citation>
    <scope>NUCLEOTIDE SEQUENCE [LARGE SCALE GENOMIC DNA]</scope>
    <source>
        <strain evidence="5 6">02-257</strain>
    </source>
</reference>
<dbReference type="InterPro" id="IPR025736">
    <property type="entry name" value="PucR_C-HTH_dom"/>
</dbReference>
<feature type="domain" description="CdaR GGDEF-like" evidence="4">
    <location>
        <begin position="295"/>
        <end position="409"/>
    </location>
</feature>
<dbReference type="Pfam" id="PF17853">
    <property type="entry name" value="GGDEF_2"/>
    <property type="match status" value="1"/>
</dbReference>
<evidence type="ECO:0000259" key="2">
    <source>
        <dbReference type="Pfam" id="PF07905"/>
    </source>
</evidence>
<dbReference type="EMBL" id="CP098502">
    <property type="protein sequence ID" value="UTI65534.1"/>
    <property type="molecule type" value="Genomic_DNA"/>
</dbReference>
<evidence type="ECO:0000313" key="5">
    <source>
        <dbReference type="EMBL" id="UTI65534.1"/>
    </source>
</evidence>
<dbReference type="PANTHER" id="PTHR33744">
    <property type="entry name" value="CARBOHYDRATE DIACID REGULATOR"/>
    <property type="match status" value="1"/>
</dbReference>
<keyword evidence="6" id="KW-1185">Reference proteome</keyword>
<evidence type="ECO:0000313" key="6">
    <source>
        <dbReference type="Proteomes" id="UP001056035"/>
    </source>
</evidence>
<dbReference type="Proteomes" id="UP001056035">
    <property type="component" value="Chromosome"/>
</dbReference>
<evidence type="ECO:0000259" key="3">
    <source>
        <dbReference type="Pfam" id="PF13556"/>
    </source>
</evidence>
<dbReference type="InterPro" id="IPR012914">
    <property type="entry name" value="PucR_dom"/>
</dbReference>
<dbReference type="RefSeq" id="WP_254572214.1">
    <property type="nucleotide sequence ID" value="NZ_CP098502.1"/>
</dbReference>
<feature type="domain" description="PucR C-terminal helix-turn-helix" evidence="3">
    <location>
        <begin position="467"/>
        <end position="524"/>
    </location>
</feature>
<gene>
    <name evidence="5" type="ORF">NBH00_04795</name>
</gene>
<dbReference type="PANTHER" id="PTHR33744:SF1">
    <property type="entry name" value="DNA-BINDING TRANSCRIPTIONAL ACTIVATOR ADER"/>
    <property type="match status" value="1"/>
</dbReference>
<proteinExistence type="inferred from homology"/>
<dbReference type="InterPro" id="IPR051448">
    <property type="entry name" value="CdaR-like_regulators"/>
</dbReference>
<evidence type="ECO:0000259" key="4">
    <source>
        <dbReference type="Pfam" id="PF17853"/>
    </source>
</evidence>
<dbReference type="Pfam" id="PF13556">
    <property type="entry name" value="HTH_30"/>
    <property type="match status" value="1"/>
</dbReference>
<name>A0ABY5DX66_9ACTN</name>
<dbReference type="Pfam" id="PF07905">
    <property type="entry name" value="PucR"/>
    <property type="match status" value="1"/>
</dbReference>
<comment type="similarity">
    <text evidence="1">Belongs to the CdaR family.</text>
</comment>
<evidence type="ECO:0000256" key="1">
    <source>
        <dbReference type="ARBA" id="ARBA00006754"/>
    </source>
</evidence>
<organism evidence="5 6">
    <name type="scientific">Paraconexibacter antarcticus</name>
    <dbReference type="NCBI Taxonomy" id="2949664"/>
    <lineage>
        <taxon>Bacteria</taxon>
        <taxon>Bacillati</taxon>
        <taxon>Actinomycetota</taxon>
        <taxon>Thermoleophilia</taxon>
        <taxon>Solirubrobacterales</taxon>
        <taxon>Paraconexibacteraceae</taxon>
        <taxon>Paraconexibacter</taxon>
    </lineage>
</organism>
<accession>A0ABY5DX66</accession>
<dbReference type="InterPro" id="IPR041522">
    <property type="entry name" value="CdaR_GGDEF"/>
</dbReference>
<sequence>MLTLRDLARELDVPVRSGEEQLDVPVRWVHISELEDPTPWLSGGELLLTTGLGLSTDEGQRAFVEAVADHGLAGLGFGVGFAHERVPDAMLEAARERGFPILEIPYELPFIAVTEKAFTRLVNEQYAVLQRSIAAQERLQRIVLSERGLDAIVAAIAALVGGTTFVFDGRGELQSSHTFRRAIEEPVRRQIGQELADRARRGERRVFVPSDPDLGPRALALPILAADTSERGGVPQAWLVAVKDTGGLSELDRLVLHQAVTVVALELLRHRVADTTERRLAGDVLKALVAGETDGAELTRRLQPFGLGGEVTALVVQTTAPGGTSVAACEAAVSAALRDEAVSGLVARADRLVVALMPGAEDEELFDLAQRIVARVTAQSASPPNAGVGRAVAAGLAREAYHEARCAMEARLLGGELPASAPAVATYRDLGSFQLLLSLQDSDALRLYCDSLLSPIEQGEGHYGGELMRSLEAFIECNGQWEAAARRLYCHRHTLRYRIRKIEELTGRDLGSARDRIEFWLALRGREIAVRRPTRADPAAPALAAVAPFEDAAAAGGRRA</sequence>
<dbReference type="InterPro" id="IPR042070">
    <property type="entry name" value="PucR_C-HTH_sf"/>
</dbReference>
<dbReference type="Gene3D" id="1.10.10.2840">
    <property type="entry name" value="PucR C-terminal helix-turn-helix domain"/>
    <property type="match status" value="1"/>
</dbReference>
<feature type="domain" description="Purine catabolism PurC-like" evidence="2">
    <location>
        <begin position="13"/>
        <end position="120"/>
    </location>
</feature>